<dbReference type="AlphaFoldDB" id="A0AAJ6YV83"/>
<dbReference type="GeneID" id="105367854"/>
<name>A0AAJ6YV83_9HYME</name>
<reference evidence="2" key="1">
    <citation type="submission" date="2025-08" db="UniProtKB">
        <authorList>
            <consortium name="RefSeq"/>
        </authorList>
    </citation>
    <scope>IDENTIFICATION</scope>
</reference>
<evidence type="ECO:0000313" key="2">
    <source>
        <dbReference type="RefSeq" id="XP_011504979.1"/>
    </source>
</evidence>
<evidence type="ECO:0000313" key="1">
    <source>
        <dbReference type="Proteomes" id="UP000695007"/>
    </source>
</evidence>
<keyword evidence="1" id="KW-1185">Reference proteome</keyword>
<gene>
    <name evidence="2" type="primary">LOC105367854</name>
</gene>
<sequence length="502" mass="57635">MKEINVNAFVNCEHVQQLFSLDRSMFDLGSVLHKCWHHGTTLDEINGGLESKVNRPDIENYEFQDLHLPCDEVFRANLTRLSTSLLQDFIGCRGSEALAIPSRKSIESRFGDIVEVYQNGNMSVTIDEGTLVSCANFSKRVSSLCLQYGLTEDQWSRGFLRYNYPDKWVVEESVHEMSLTCDQVFRTKLYLTVYEEPTEMFIKCQKSMSIEPEVRDVFEKKYAQELQKLREQISPDEPGVDLRGFVSCRHLQPVSIGGVEMSASQKATNVCRAVGLTYEELQNGTTWRADITRDEGSKGRELVKLYLDCDSVFDEGLRSFTSALLNDYESCRAADKVSLQGRRVLWRRFSQIFELFASKLLAPLAKHSDQLVRCTDFKDELVDLCRRRGSSLAQELRGFGSLARSFGDKWLNTEELDKLYLSCEELLDEAHARYVQRLPIDQYMQCRWIEGLSDPRKALIDKSIARLYERKHGQNATRYKGDADVEISSVILFDQAEDRARP</sequence>
<dbReference type="RefSeq" id="XP_011504979.1">
    <property type="nucleotide sequence ID" value="XM_011506677.1"/>
</dbReference>
<organism evidence="1 2">
    <name type="scientific">Ceratosolen solmsi marchali</name>
    <dbReference type="NCBI Taxonomy" id="326594"/>
    <lineage>
        <taxon>Eukaryota</taxon>
        <taxon>Metazoa</taxon>
        <taxon>Ecdysozoa</taxon>
        <taxon>Arthropoda</taxon>
        <taxon>Hexapoda</taxon>
        <taxon>Insecta</taxon>
        <taxon>Pterygota</taxon>
        <taxon>Neoptera</taxon>
        <taxon>Endopterygota</taxon>
        <taxon>Hymenoptera</taxon>
        <taxon>Apocrita</taxon>
        <taxon>Proctotrupomorpha</taxon>
        <taxon>Chalcidoidea</taxon>
        <taxon>Agaonidae</taxon>
        <taxon>Agaoninae</taxon>
        <taxon>Ceratosolen</taxon>
    </lineage>
</organism>
<accession>A0AAJ6YV83</accession>
<proteinExistence type="predicted"/>
<protein>
    <submittedName>
        <fullName evidence="2">Uncharacterized protein LOC105367854</fullName>
    </submittedName>
</protein>
<dbReference type="KEGG" id="csol:105367854"/>
<dbReference type="Proteomes" id="UP000695007">
    <property type="component" value="Unplaced"/>
</dbReference>